<dbReference type="EMBL" id="CP074402">
    <property type="protein sequence ID" value="QVJ02440.1"/>
    <property type="molecule type" value="Genomic_DNA"/>
</dbReference>
<reference evidence="2" key="1">
    <citation type="submission" date="2021-05" db="EMBL/GenBank/DDBJ databases">
        <authorList>
            <person name="Kaiqin L."/>
            <person name="Jian G."/>
        </authorList>
    </citation>
    <scope>NUCLEOTIDE SEQUENCE</scope>
    <source>
        <strain evidence="2">HDS5</strain>
    </source>
</reference>
<name>A0A975LB71_9ACTN</name>
<feature type="domain" description="DUF6879" evidence="1">
    <location>
        <begin position="6"/>
        <end position="170"/>
    </location>
</feature>
<evidence type="ECO:0000313" key="3">
    <source>
        <dbReference type="Proteomes" id="UP000682416"/>
    </source>
</evidence>
<gene>
    <name evidence="2" type="ORF">KGD82_07940</name>
</gene>
<organism evidence="2 3">
    <name type="scientific">Nocardiopsis eucommiae</name>
    <dbReference type="NCBI Taxonomy" id="2831970"/>
    <lineage>
        <taxon>Bacteria</taxon>
        <taxon>Bacillati</taxon>
        <taxon>Actinomycetota</taxon>
        <taxon>Actinomycetes</taxon>
        <taxon>Streptosporangiales</taxon>
        <taxon>Nocardiopsidaceae</taxon>
        <taxon>Nocardiopsis</taxon>
    </lineage>
</organism>
<evidence type="ECO:0000313" key="2">
    <source>
        <dbReference type="EMBL" id="QVJ02440.1"/>
    </source>
</evidence>
<evidence type="ECO:0000259" key="1">
    <source>
        <dbReference type="Pfam" id="PF21806"/>
    </source>
</evidence>
<keyword evidence="3" id="KW-1185">Reference proteome</keyword>
<accession>A0A975LB71</accession>
<dbReference type="KEGG" id="nec:KGD82_07940"/>
<sequence length="182" mass="21505">MLTEAEMEKFFDDHLTKSAFRLEMLDHYEVDSDGDDFARFKAGEPEPDWERKNQWLDVLRAEKEAGILEHRVRVLRSPLNDYIRYECEWGYVPNSGAGEEIHVLDLAERDLPTVLVDHDFWLIDDKYPLRMHYSETGEFVGADLVDNVELYQKARDAALAAAEPFERWWARRPEEWRANRTA</sequence>
<dbReference type="InterPro" id="IPR049244">
    <property type="entry name" value="DUF6879"/>
</dbReference>
<dbReference type="Proteomes" id="UP000682416">
    <property type="component" value="Chromosome"/>
</dbReference>
<proteinExistence type="predicted"/>
<dbReference type="AlphaFoldDB" id="A0A975LB71"/>
<protein>
    <recommendedName>
        <fullName evidence="1">DUF6879 domain-containing protein</fullName>
    </recommendedName>
</protein>
<dbReference type="Pfam" id="PF21806">
    <property type="entry name" value="DUF6879"/>
    <property type="match status" value="1"/>
</dbReference>